<reference evidence="3" key="1">
    <citation type="journal article" date="2019" name="Int. J. Syst. Evol. Microbiol.">
        <title>The Global Catalogue of Microorganisms (GCM) 10K type strain sequencing project: providing services to taxonomists for standard genome sequencing and annotation.</title>
        <authorList>
            <consortium name="The Broad Institute Genomics Platform"/>
            <consortium name="The Broad Institute Genome Sequencing Center for Infectious Disease"/>
            <person name="Wu L."/>
            <person name="Ma J."/>
        </authorList>
    </citation>
    <scope>NUCLEOTIDE SEQUENCE [LARGE SCALE GENOMIC DNA]</scope>
    <source>
        <strain evidence="3">JCM 16904</strain>
    </source>
</reference>
<sequence length="215" mass="22228">MNPANRLAQLSFTAGPAALLGGWFLMRPIDGDPQPGPWWTSAHVVWLIGFLMLGLMTLAMRGLAGPVRGGRRVAVEAVTGIALFSVAANLTGLVIDLYAGLTAADEDAMRALMTQVKGYPGVELVVYSPGAQLFFGAVLALAVILAALRRVTAVSAAITAGGVVLVGAATLMVGRHTALAAVGMAVMWLGTLLLGRGRTGVVEHDHPVPRLTGRA</sequence>
<gene>
    <name evidence="2" type="ORF">GCM10022224_069710</name>
</gene>
<name>A0ABP7CPC2_9ACTN</name>
<keyword evidence="1" id="KW-0812">Transmembrane</keyword>
<evidence type="ECO:0000256" key="1">
    <source>
        <dbReference type="SAM" id="Phobius"/>
    </source>
</evidence>
<accession>A0ABP7CPC2</accession>
<feature type="transmembrane region" description="Helical" evidence="1">
    <location>
        <begin position="81"/>
        <end position="104"/>
    </location>
</feature>
<organism evidence="2 3">
    <name type="scientific">Nonomuraea antimicrobica</name>
    <dbReference type="NCBI Taxonomy" id="561173"/>
    <lineage>
        <taxon>Bacteria</taxon>
        <taxon>Bacillati</taxon>
        <taxon>Actinomycetota</taxon>
        <taxon>Actinomycetes</taxon>
        <taxon>Streptosporangiales</taxon>
        <taxon>Streptosporangiaceae</taxon>
        <taxon>Nonomuraea</taxon>
    </lineage>
</organism>
<keyword evidence="1" id="KW-0472">Membrane</keyword>
<feature type="transmembrane region" description="Helical" evidence="1">
    <location>
        <begin position="38"/>
        <end position="60"/>
    </location>
</feature>
<dbReference type="Proteomes" id="UP001500902">
    <property type="component" value="Unassembled WGS sequence"/>
</dbReference>
<dbReference type="EMBL" id="BAAAZP010000141">
    <property type="protein sequence ID" value="GAA3694223.1"/>
    <property type="molecule type" value="Genomic_DNA"/>
</dbReference>
<feature type="transmembrane region" description="Helical" evidence="1">
    <location>
        <begin position="153"/>
        <end position="172"/>
    </location>
</feature>
<proteinExistence type="predicted"/>
<keyword evidence="1" id="KW-1133">Transmembrane helix</keyword>
<protein>
    <recommendedName>
        <fullName evidence="4">DUF4386 family protein</fullName>
    </recommendedName>
</protein>
<feature type="transmembrane region" description="Helical" evidence="1">
    <location>
        <begin position="178"/>
        <end position="195"/>
    </location>
</feature>
<dbReference type="RefSeq" id="WP_344887633.1">
    <property type="nucleotide sequence ID" value="NZ_BAAAZP010000141.1"/>
</dbReference>
<feature type="transmembrane region" description="Helical" evidence="1">
    <location>
        <begin position="124"/>
        <end position="146"/>
    </location>
</feature>
<evidence type="ECO:0000313" key="3">
    <source>
        <dbReference type="Proteomes" id="UP001500902"/>
    </source>
</evidence>
<evidence type="ECO:0000313" key="2">
    <source>
        <dbReference type="EMBL" id="GAA3694223.1"/>
    </source>
</evidence>
<keyword evidence="3" id="KW-1185">Reference proteome</keyword>
<feature type="transmembrane region" description="Helical" evidence="1">
    <location>
        <begin position="7"/>
        <end position="26"/>
    </location>
</feature>
<comment type="caution">
    <text evidence="2">The sequence shown here is derived from an EMBL/GenBank/DDBJ whole genome shotgun (WGS) entry which is preliminary data.</text>
</comment>
<evidence type="ECO:0008006" key="4">
    <source>
        <dbReference type="Google" id="ProtNLM"/>
    </source>
</evidence>